<dbReference type="RefSeq" id="WP_048008606.1">
    <property type="nucleotide sequence ID" value="NZ_CP107027.1"/>
</dbReference>
<sequence>MIMERFLRSPFTMSVFLIGLAVIYSMSIVLEQRNNMTTIIFVAYAIFVIIYFGTMVYFNRKFPERKIRILTFIPYELKEEDEGHQYITYRACRKVYIYYYFAIPAAIVAVSLFRKVELLPVITLTVLGIGQYFIFWSEVKKLYE</sequence>
<dbReference type="AlphaFoldDB" id="A0AA46SF06"/>
<evidence type="ECO:0000313" key="2">
    <source>
        <dbReference type="EMBL" id="UYG95436.1"/>
    </source>
</evidence>
<keyword evidence="1" id="KW-0472">Membrane</keyword>
<feature type="transmembrane region" description="Helical" evidence="1">
    <location>
        <begin position="36"/>
        <end position="58"/>
    </location>
</feature>
<organism evidence="2 3">
    <name type="scientific">Cytobacillus firmus</name>
    <name type="common">Bacillus firmus</name>
    <dbReference type="NCBI Taxonomy" id="1399"/>
    <lineage>
        <taxon>Bacteria</taxon>
        <taxon>Bacillati</taxon>
        <taxon>Bacillota</taxon>
        <taxon>Bacilli</taxon>
        <taxon>Bacillales</taxon>
        <taxon>Bacillaceae</taxon>
        <taxon>Cytobacillus</taxon>
    </lineage>
</organism>
<feature type="transmembrane region" description="Helical" evidence="1">
    <location>
        <begin position="12"/>
        <end position="30"/>
    </location>
</feature>
<keyword evidence="1" id="KW-1133">Transmembrane helix</keyword>
<proteinExistence type="predicted"/>
<dbReference type="Proteomes" id="UP001163104">
    <property type="component" value="Chromosome"/>
</dbReference>
<reference evidence="2" key="1">
    <citation type="submission" date="2022-10" db="EMBL/GenBank/DDBJ databases">
        <title>Mechanism of multi-heavy metal repair in Cytobacillus Firmus M7.</title>
        <authorList>
            <person name="Li X."/>
            <person name="Yu C."/>
        </authorList>
    </citation>
    <scope>NUCLEOTIDE SEQUENCE</scope>
    <source>
        <strain evidence="2">M7</strain>
    </source>
</reference>
<accession>A0AA46SF06</accession>
<evidence type="ECO:0000313" key="3">
    <source>
        <dbReference type="Proteomes" id="UP001163104"/>
    </source>
</evidence>
<name>A0AA46SF06_CYTFI</name>
<feature type="transmembrane region" description="Helical" evidence="1">
    <location>
        <begin position="95"/>
        <end position="113"/>
    </location>
</feature>
<dbReference type="EMBL" id="CP107027">
    <property type="protein sequence ID" value="UYG95436.1"/>
    <property type="molecule type" value="Genomic_DNA"/>
</dbReference>
<gene>
    <name evidence="2" type="ORF">OD459_25225</name>
</gene>
<evidence type="ECO:0000256" key="1">
    <source>
        <dbReference type="SAM" id="Phobius"/>
    </source>
</evidence>
<feature type="transmembrane region" description="Helical" evidence="1">
    <location>
        <begin position="119"/>
        <end position="136"/>
    </location>
</feature>
<keyword evidence="1" id="KW-0812">Transmembrane</keyword>
<protein>
    <submittedName>
        <fullName evidence="2">Uncharacterized protein</fullName>
    </submittedName>
</protein>